<organism evidence="2 3">
    <name type="scientific">Stentor coeruleus</name>
    <dbReference type="NCBI Taxonomy" id="5963"/>
    <lineage>
        <taxon>Eukaryota</taxon>
        <taxon>Sar</taxon>
        <taxon>Alveolata</taxon>
        <taxon>Ciliophora</taxon>
        <taxon>Postciliodesmatophora</taxon>
        <taxon>Heterotrichea</taxon>
        <taxon>Heterotrichida</taxon>
        <taxon>Stentoridae</taxon>
        <taxon>Stentor</taxon>
    </lineage>
</organism>
<comment type="similarity">
    <text evidence="1">Belongs to the CFAP97 family.</text>
</comment>
<gene>
    <name evidence="2" type="ORF">SteCoe_7262</name>
</gene>
<protein>
    <submittedName>
        <fullName evidence="2">Uncharacterized protein</fullName>
    </submittedName>
</protein>
<comment type="caution">
    <text evidence="2">The sequence shown here is derived from an EMBL/GenBank/DDBJ whole genome shotgun (WGS) entry which is preliminary data.</text>
</comment>
<accession>A0A1R2CMW1</accession>
<evidence type="ECO:0000313" key="2">
    <source>
        <dbReference type="EMBL" id="OMJ90349.1"/>
    </source>
</evidence>
<dbReference type="OrthoDB" id="292876at2759"/>
<reference evidence="2 3" key="1">
    <citation type="submission" date="2016-11" db="EMBL/GenBank/DDBJ databases">
        <title>The macronuclear genome of Stentor coeruleus: a giant cell with tiny introns.</title>
        <authorList>
            <person name="Slabodnick M."/>
            <person name="Ruby J.G."/>
            <person name="Reiff S.B."/>
            <person name="Swart E.C."/>
            <person name="Gosai S."/>
            <person name="Prabakaran S."/>
            <person name="Witkowska E."/>
            <person name="Larue G.E."/>
            <person name="Fisher S."/>
            <person name="Freeman R.M."/>
            <person name="Gunawardena J."/>
            <person name="Chu W."/>
            <person name="Stover N.A."/>
            <person name="Gregory B.D."/>
            <person name="Nowacki M."/>
            <person name="Derisi J."/>
            <person name="Roy S.W."/>
            <person name="Marshall W.F."/>
            <person name="Sood P."/>
        </authorList>
    </citation>
    <scope>NUCLEOTIDE SEQUENCE [LARGE SCALE GENOMIC DNA]</scope>
    <source>
        <strain evidence="2">WM001</strain>
    </source>
</reference>
<dbReference type="InterPro" id="IPR029488">
    <property type="entry name" value="Hmw/CFAP97"/>
</dbReference>
<dbReference type="Pfam" id="PF13879">
    <property type="entry name" value="Hmw_CFAP97"/>
    <property type="match status" value="1"/>
</dbReference>
<name>A0A1R2CMW1_9CILI</name>
<evidence type="ECO:0000256" key="1">
    <source>
        <dbReference type="ARBA" id="ARBA00008315"/>
    </source>
</evidence>
<dbReference type="AlphaFoldDB" id="A0A1R2CMW1"/>
<dbReference type="Proteomes" id="UP000187209">
    <property type="component" value="Unassembled WGS sequence"/>
</dbReference>
<evidence type="ECO:0000313" key="3">
    <source>
        <dbReference type="Proteomes" id="UP000187209"/>
    </source>
</evidence>
<proteinExistence type="inferred from homology"/>
<sequence>MLPKNIVESDYIVIKHRQQTLLRHYEKLKEIKNTTLKKITRSFNSSQRSRPYSEIERKYEIERGNKSLLNRLIEINSRKTPDAKSSFSTKSIKSLNKSVRQTRTKRISFENASIVSRLIKQKPFIVKKNFDKDYQIAQKYSQLLSKKHLLKLNSNLLYLPSIKKKMTSKSQKSSFLKEKKIKIDSSRRGANELSNTKNYTEFTLEDDSSYEEML</sequence>
<keyword evidence="3" id="KW-1185">Reference proteome</keyword>
<dbReference type="EMBL" id="MPUH01000104">
    <property type="protein sequence ID" value="OMJ90349.1"/>
    <property type="molecule type" value="Genomic_DNA"/>
</dbReference>